<evidence type="ECO:0000256" key="3">
    <source>
        <dbReference type="ARBA" id="ARBA00022448"/>
    </source>
</evidence>
<keyword evidence="6 8" id="KW-0472">Membrane</keyword>
<dbReference type="PANTHER" id="PTHR10332">
    <property type="entry name" value="EQUILIBRATIVE NUCLEOSIDE TRANSPORTER"/>
    <property type="match status" value="1"/>
</dbReference>
<sequence>MDEERTALLSPTNEPDITETPMLSDEYIDSPSLDPKPKQPFLRRAYSVCVFISLGLAMMTAFNAMISLSDYWNSVYPGRHMEWKATLFFFFINPPLYLAMIFLIRLLPHIVWLAGSVAITVLSFLLLPAIPLLLPLEIAEYACLLLILTAGAAYSVLGSTVMAVSSIAGPASVQMVMVGQGLAGVVVIGVRIATKLVLTAGIVGHDDGVTISAVLFFLICSAIVSSSVPLYAALLLMDRKDRVHSEAYEPITGEEAEEPVPASPARALSVWCHRVVAIFRQQFPANLSVCAVYLATSSCFPGMAVALLSGTPALDSTGWFAIIVLLTFMVGDQLGRLLPRIPLFRLGPWAVTSLALARLLAIPTFTVLYMLREVVIIAPLPPVLVFVFSLSNGLLSTRAFMQSSEMLPPELTDLGGVVMTMAQVSIIFAGNMLGLLLGYIPQVK</sequence>
<comment type="caution">
    <text evidence="9">The sequence shown here is derived from an EMBL/GenBank/DDBJ whole genome shotgun (WGS) entry which is preliminary data.</text>
</comment>
<comment type="similarity">
    <text evidence="2">Belongs to the SLC29A/ENT transporter (TC 2.A.57) family.</text>
</comment>
<feature type="region of interest" description="Disordered" evidence="7">
    <location>
        <begin position="1"/>
        <end position="22"/>
    </location>
</feature>
<evidence type="ECO:0000256" key="7">
    <source>
        <dbReference type="SAM" id="MobiDB-lite"/>
    </source>
</evidence>
<dbReference type="GO" id="GO:0005337">
    <property type="term" value="F:nucleoside transmembrane transporter activity"/>
    <property type="evidence" value="ECO:0007669"/>
    <property type="project" value="InterPro"/>
</dbReference>
<evidence type="ECO:0000256" key="4">
    <source>
        <dbReference type="ARBA" id="ARBA00022692"/>
    </source>
</evidence>
<evidence type="ECO:0000313" key="9">
    <source>
        <dbReference type="EMBL" id="KAG9395316.1"/>
    </source>
</evidence>
<feature type="transmembrane region" description="Helical" evidence="8">
    <location>
        <begin position="111"/>
        <end position="132"/>
    </location>
</feature>
<evidence type="ECO:0000256" key="5">
    <source>
        <dbReference type="ARBA" id="ARBA00022989"/>
    </source>
</evidence>
<dbReference type="Proteomes" id="UP000717585">
    <property type="component" value="Unassembled WGS sequence"/>
</dbReference>
<feature type="transmembrane region" description="Helical" evidence="8">
    <location>
        <begin position="176"/>
        <end position="194"/>
    </location>
</feature>
<feature type="transmembrane region" description="Helical" evidence="8">
    <location>
        <begin position="346"/>
        <end position="370"/>
    </location>
</feature>
<organism evidence="9 10">
    <name type="scientific">Carpediemonas membranifera</name>
    <dbReference type="NCBI Taxonomy" id="201153"/>
    <lineage>
        <taxon>Eukaryota</taxon>
        <taxon>Metamonada</taxon>
        <taxon>Carpediemonas-like organisms</taxon>
        <taxon>Carpediemonas</taxon>
    </lineage>
</organism>
<accession>A0A8J6BZ95</accession>
<feature type="transmembrane region" description="Helical" evidence="8">
    <location>
        <begin position="45"/>
        <end position="66"/>
    </location>
</feature>
<proteinExistence type="inferred from homology"/>
<feature type="transmembrane region" description="Helical" evidence="8">
    <location>
        <begin position="416"/>
        <end position="440"/>
    </location>
</feature>
<dbReference type="GO" id="GO:0005886">
    <property type="term" value="C:plasma membrane"/>
    <property type="evidence" value="ECO:0007669"/>
    <property type="project" value="TreeGrafter"/>
</dbReference>
<evidence type="ECO:0000313" key="10">
    <source>
        <dbReference type="Proteomes" id="UP000717585"/>
    </source>
</evidence>
<dbReference type="OrthoDB" id="1856718at2759"/>
<dbReference type="PANTHER" id="PTHR10332:SF10">
    <property type="entry name" value="EQUILIBRATIVE NUCLEOSIDE TRANSPORTER 4"/>
    <property type="match status" value="1"/>
</dbReference>
<feature type="transmembrane region" description="Helical" evidence="8">
    <location>
        <begin position="138"/>
        <end position="164"/>
    </location>
</feature>
<dbReference type="EMBL" id="JAHDYR010000012">
    <property type="protein sequence ID" value="KAG9395316.1"/>
    <property type="molecule type" value="Genomic_DNA"/>
</dbReference>
<comment type="subcellular location">
    <subcellularLocation>
        <location evidence="1">Membrane</location>
        <topology evidence="1">Multi-pass membrane protein</topology>
    </subcellularLocation>
</comment>
<dbReference type="InterPro" id="IPR002259">
    <property type="entry name" value="Eqnu_transpt"/>
</dbReference>
<dbReference type="AlphaFoldDB" id="A0A8J6BZ95"/>
<dbReference type="Pfam" id="PF01733">
    <property type="entry name" value="Nucleoside_tran"/>
    <property type="match status" value="1"/>
</dbReference>
<keyword evidence="5 8" id="KW-1133">Transmembrane helix</keyword>
<gene>
    <name evidence="9" type="ORF">J8273_0546</name>
</gene>
<evidence type="ECO:0000256" key="1">
    <source>
        <dbReference type="ARBA" id="ARBA00004141"/>
    </source>
</evidence>
<reference evidence="9" key="1">
    <citation type="submission" date="2021-05" db="EMBL/GenBank/DDBJ databases">
        <title>A free-living protist that lacks canonical eukaryotic 1 DNA replication and segregation systems.</title>
        <authorList>
            <person name="Salas-Leiva D.E."/>
            <person name="Tromer E.C."/>
            <person name="Curtis B.A."/>
            <person name="Jerlstrom-Hultqvist J."/>
            <person name="Kolisko M."/>
            <person name="Yi Z."/>
            <person name="Salas-Leiva J.S."/>
            <person name="Gallot-Lavallee L."/>
            <person name="Kops G.J.P.L."/>
            <person name="Archibald J.M."/>
            <person name="Simpson A.G.B."/>
            <person name="Roger A.J."/>
        </authorList>
    </citation>
    <scope>NUCLEOTIDE SEQUENCE</scope>
    <source>
        <strain evidence="9">BICM</strain>
    </source>
</reference>
<evidence type="ECO:0000256" key="8">
    <source>
        <dbReference type="SAM" id="Phobius"/>
    </source>
</evidence>
<evidence type="ECO:0000256" key="2">
    <source>
        <dbReference type="ARBA" id="ARBA00007965"/>
    </source>
</evidence>
<keyword evidence="3" id="KW-0813">Transport</keyword>
<keyword evidence="4 8" id="KW-0812">Transmembrane</keyword>
<name>A0A8J6BZ95_9EUKA</name>
<feature type="transmembrane region" description="Helical" evidence="8">
    <location>
        <begin position="86"/>
        <end position="104"/>
    </location>
</feature>
<feature type="transmembrane region" description="Helical" evidence="8">
    <location>
        <begin position="376"/>
        <end position="395"/>
    </location>
</feature>
<evidence type="ECO:0000256" key="6">
    <source>
        <dbReference type="ARBA" id="ARBA00023136"/>
    </source>
</evidence>
<feature type="transmembrane region" description="Helical" evidence="8">
    <location>
        <begin position="214"/>
        <end position="236"/>
    </location>
</feature>
<protein>
    <submittedName>
        <fullName evidence="9">Equilibrative nucleoside transporter</fullName>
    </submittedName>
</protein>
<keyword evidence="10" id="KW-1185">Reference proteome</keyword>